<accession>A0A8S3QUU0</accession>
<dbReference type="OrthoDB" id="6157574at2759"/>
<dbReference type="InterPro" id="IPR013783">
    <property type="entry name" value="Ig-like_fold"/>
</dbReference>
<comment type="caution">
    <text evidence="2">The sequence shown here is derived from an EMBL/GenBank/DDBJ whole genome shotgun (WGS) entry which is preliminary data.</text>
</comment>
<keyword evidence="2" id="KW-0808">Transferase</keyword>
<dbReference type="AlphaFoldDB" id="A0A8S3QUU0"/>
<dbReference type="Gene3D" id="2.60.40.10">
    <property type="entry name" value="Immunoglobulins"/>
    <property type="match status" value="2"/>
</dbReference>
<dbReference type="EC" id="2.7.11.1" evidence="2"/>
<name>A0A8S3QUU0_MYTED</name>
<dbReference type="InterPro" id="IPR003599">
    <property type="entry name" value="Ig_sub"/>
</dbReference>
<dbReference type="InterPro" id="IPR036179">
    <property type="entry name" value="Ig-like_dom_sf"/>
</dbReference>
<dbReference type="SUPFAM" id="SSF48726">
    <property type="entry name" value="Immunoglobulin"/>
    <property type="match status" value="2"/>
</dbReference>
<evidence type="ECO:0000313" key="2">
    <source>
        <dbReference type="EMBL" id="CAG2198470.1"/>
    </source>
</evidence>
<feature type="domain" description="Ig-like" evidence="1">
    <location>
        <begin position="9"/>
        <end position="110"/>
    </location>
</feature>
<proteinExistence type="predicted"/>
<evidence type="ECO:0000259" key="1">
    <source>
        <dbReference type="PROSITE" id="PS50835"/>
    </source>
</evidence>
<organism evidence="2 3">
    <name type="scientific">Mytilus edulis</name>
    <name type="common">Blue mussel</name>
    <dbReference type="NCBI Taxonomy" id="6550"/>
    <lineage>
        <taxon>Eukaryota</taxon>
        <taxon>Metazoa</taxon>
        <taxon>Spiralia</taxon>
        <taxon>Lophotrochozoa</taxon>
        <taxon>Mollusca</taxon>
        <taxon>Bivalvia</taxon>
        <taxon>Autobranchia</taxon>
        <taxon>Pteriomorphia</taxon>
        <taxon>Mytilida</taxon>
        <taxon>Mytiloidea</taxon>
        <taxon>Mytilidae</taxon>
        <taxon>Mytilinae</taxon>
        <taxon>Mytilus</taxon>
    </lineage>
</organism>
<dbReference type="InterPro" id="IPR013098">
    <property type="entry name" value="Ig_I-set"/>
</dbReference>
<dbReference type="Pfam" id="PF13927">
    <property type="entry name" value="Ig_3"/>
    <property type="match status" value="1"/>
</dbReference>
<dbReference type="PANTHER" id="PTHR46013">
    <property type="entry name" value="VASCULAR CELL ADHESION MOLECULE 1"/>
    <property type="match status" value="1"/>
</dbReference>
<dbReference type="Pfam" id="PF07679">
    <property type="entry name" value="I-set"/>
    <property type="match status" value="1"/>
</dbReference>
<dbReference type="SMART" id="SM00408">
    <property type="entry name" value="IGc2"/>
    <property type="match status" value="1"/>
</dbReference>
<dbReference type="PROSITE" id="PS50835">
    <property type="entry name" value="IG_LIKE"/>
    <property type="match status" value="2"/>
</dbReference>
<feature type="domain" description="Ig-like" evidence="1">
    <location>
        <begin position="119"/>
        <end position="215"/>
    </location>
</feature>
<dbReference type="InterPro" id="IPR007110">
    <property type="entry name" value="Ig-like_dom"/>
</dbReference>
<dbReference type="SMART" id="SM00409">
    <property type="entry name" value="IG"/>
    <property type="match status" value="2"/>
</dbReference>
<reference evidence="2" key="1">
    <citation type="submission" date="2021-03" db="EMBL/GenBank/DDBJ databases">
        <authorList>
            <person name="Bekaert M."/>
        </authorList>
    </citation>
    <scope>NUCLEOTIDE SEQUENCE</scope>
</reference>
<keyword evidence="3" id="KW-1185">Reference proteome</keyword>
<evidence type="ECO:0000313" key="3">
    <source>
        <dbReference type="Proteomes" id="UP000683360"/>
    </source>
</evidence>
<dbReference type="EMBL" id="CAJPWZ010000680">
    <property type="protein sequence ID" value="CAG2198470.1"/>
    <property type="molecule type" value="Genomic_DNA"/>
</dbReference>
<dbReference type="Proteomes" id="UP000683360">
    <property type="component" value="Unassembled WGS sequence"/>
</dbReference>
<dbReference type="GO" id="GO:0004674">
    <property type="term" value="F:protein serine/threonine kinase activity"/>
    <property type="evidence" value="ECO:0007669"/>
    <property type="project" value="UniProtKB-EC"/>
</dbReference>
<gene>
    <name evidence="2" type="ORF">MEDL_13222</name>
</gene>
<dbReference type="PANTHER" id="PTHR46013:SF7">
    <property type="entry name" value="IG-LIKE DOMAIN-CONTAINING PROTEIN"/>
    <property type="match status" value="1"/>
</dbReference>
<protein>
    <submittedName>
        <fullName evidence="2">TTN</fullName>
        <ecNumber evidence="2">2.7.11.1</ecNumber>
    </submittedName>
</protein>
<sequence>MHIGVFYFPQKHLAGQISLKVKPLDGTAVYGDVSYTIECTITGTQATAWSWSKSSITGSTTTTIYSGSKYSIVIYPNATNLTINSIIEEDEQEYFCQATIGVGLQFQTISRLVVNGGLLTVTISPALADVLQGQYQLISCIITGEPEASDISWYFTPTGSEQRQLIYTGNTAKYSGGNTQNPSLTVLNFQSSDSGTYVCSASNAVGTSTSSYSVLRFISDLNITASLTPYSAIVGDSKVTLSCTINGEPQAFGWDWTKTQVDGGSSEIIAQGTNNAKGRL</sequence>
<dbReference type="InterPro" id="IPR003598">
    <property type="entry name" value="Ig_sub2"/>
</dbReference>